<dbReference type="PROSITE" id="PS51118">
    <property type="entry name" value="HTH_HXLR"/>
    <property type="match status" value="1"/>
</dbReference>
<organism evidence="5 6">
    <name type="scientific">Paractinoplanes ovalisporus</name>
    <dbReference type="NCBI Taxonomy" id="2810368"/>
    <lineage>
        <taxon>Bacteria</taxon>
        <taxon>Bacillati</taxon>
        <taxon>Actinomycetota</taxon>
        <taxon>Actinomycetes</taxon>
        <taxon>Micromonosporales</taxon>
        <taxon>Micromonosporaceae</taxon>
        <taxon>Paractinoplanes</taxon>
    </lineage>
</organism>
<evidence type="ECO:0000259" key="4">
    <source>
        <dbReference type="PROSITE" id="PS51118"/>
    </source>
</evidence>
<comment type="caution">
    <text evidence="5">The sequence shown here is derived from an EMBL/GenBank/DDBJ whole genome shotgun (WGS) entry which is preliminary data.</text>
</comment>
<accession>A0ABS2AND3</accession>
<dbReference type="InterPro" id="IPR011991">
    <property type="entry name" value="ArsR-like_HTH"/>
</dbReference>
<gene>
    <name evidence="5" type="ORF">JIG36_34915</name>
</gene>
<evidence type="ECO:0000313" key="6">
    <source>
        <dbReference type="Proteomes" id="UP000632138"/>
    </source>
</evidence>
<name>A0ABS2AND3_9ACTN</name>
<dbReference type="SUPFAM" id="SSF46785">
    <property type="entry name" value="Winged helix' DNA-binding domain"/>
    <property type="match status" value="1"/>
</dbReference>
<dbReference type="PANTHER" id="PTHR33204:SF37">
    <property type="entry name" value="HTH-TYPE TRANSCRIPTIONAL REGULATOR YODB"/>
    <property type="match status" value="1"/>
</dbReference>
<keyword evidence="1" id="KW-0805">Transcription regulation</keyword>
<dbReference type="RefSeq" id="WP_203380690.1">
    <property type="nucleotide sequence ID" value="NZ_JAENHP010000016.1"/>
</dbReference>
<keyword evidence="6" id="KW-1185">Reference proteome</keyword>
<dbReference type="Pfam" id="PF01638">
    <property type="entry name" value="HxlR"/>
    <property type="match status" value="1"/>
</dbReference>
<dbReference type="Proteomes" id="UP000632138">
    <property type="component" value="Unassembled WGS sequence"/>
</dbReference>
<dbReference type="InterPro" id="IPR002577">
    <property type="entry name" value="HTH_HxlR"/>
</dbReference>
<dbReference type="PANTHER" id="PTHR33204">
    <property type="entry name" value="TRANSCRIPTIONAL REGULATOR, MARR FAMILY"/>
    <property type="match status" value="1"/>
</dbReference>
<dbReference type="InterPro" id="IPR036390">
    <property type="entry name" value="WH_DNA-bd_sf"/>
</dbReference>
<dbReference type="Gene3D" id="1.10.10.10">
    <property type="entry name" value="Winged helix-like DNA-binding domain superfamily/Winged helix DNA-binding domain"/>
    <property type="match status" value="1"/>
</dbReference>
<evidence type="ECO:0000256" key="2">
    <source>
        <dbReference type="ARBA" id="ARBA00023125"/>
    </source>
</evidence>
<sequence>MTEPHQLAAAERLLAVDAFGTKCVFRPIMDQVTTRWATLILAALLIGPHRFSELHQRVGGISQKMLSQNLKALARNGLVAREVEPTIPPQVTYSLTPLGTDLAGRLTELISWFGRNGEELLRAQSDYDAAMS</sequence>
<feature type="domain" description="HTH hxlR-type" evidence="4">
    <location>
        <begin position="23"/>
        <end position="121"/>
    </location>
</feature>
<protein>
    <submittedName>
        <fullName evidence="5">Helix-turn-helix transcriptional regulator</fullName>
    </submittedName>
</protein>
<dbReference type="InterPro" id="IPR036388">
    <property type="entry name" value="WH-like_DNA-bd_sf"/>
</dbReference>
<evidence type="ECO:0000256" key="3">
    <source>
        <dbReference type="ARBA" id="ARBA00023163"/>
    </source>
</evidence>
<reference evidence="5 6" key="1">
    <citation type="submission" date="2021-01" db="EMBL/GenBank/DDBJ databases">
        <title>Actinoplanes sp. nov. LDG1-06 isolated from lichen.</title>
        <authorList>
            <person name="Saeng-In P."/>
            <person name="Phongsopitanun W."/>
            <person name="Kanchanasin P."/>
            <person name="Yuki M."/>
            <person name="Kudo T."/>
            <person name="Ohkuma M."/>
            <person name="Tanasupawat S."/>
        </authorList>
    </citation>
    <scope>NUCLEOTIDE SEQUENCE [LARGE SCALE GENOMIC DNA]</scope>
    <source>
        <strain evidence="5 6">LDG1-06</strain>
    </source>
</reference>
<proteinExistence type="predicted"/>
<keyword evidence="2" id="KW-0238">DNA-binding</keyword>
<dbReference type="CDD" id="cd00090">
    <property type="entry name" value="HTH_ARSR"/>
    <property type="match status" value="1"/>
</dbReference>
<dbReference type="EMBL" id="JAENHP010000016">
    <property type="protein sequence ID" value="MBM2620704.1"/>
    <property type="molecule type" value="Genomic_DNA"/>
</dbReference>
<evidence type="ECO:0000313" key="5">
    <source>
        <dbReference type="EMBL" id="MBM2620704.1"/>
    </source>
</evidence>
<evidence type="ECO:0000256" key="1">
    <source>
        <dbReference type="ARBA" id="ARBA00023015"/>
    </source>
</evidence>
<keyword evidence="3" id="KW-0804">Transcription</keyword>